<organism evidence="1 2">
    <name type="scientific">Cerrena zonata</name>
    <dbReference type="NCBI Taxonomy" id="2478898"/>
    <lineage>
        <taxon>Eukaryota</taxon>
        <taxon>Fungi</taxon>
        <taxon>Dikarya</taxon>
        <taxon>Basidiomycota</taxon>
        <taxon>Agaricomycotina</taxon>
        <taxon>Agaricomycetes</taxon>
        <taxon>Polyporales</taxon>
        <taxon>Cerrenaceae</taxon>
        <taxon>Cerrena</taxon>
    </lineage>
</organism>
<accession>A0AAW0FUK2</accession>
<evidence type="ECO:0000313" key="2">
    <source>
        <dbReference type="Proteomes" id="UP001385951"/>
    </source>
</evidence>
<name>A0AAW0FUK2_9APHY</name>
<gene>
    <name evidence="1" type="ORF">QCA50_013173</name>
</gene>
<protein>
    <recommendedName>
        <fullName evidence="3">Extracellular membrane protein CFEM domain-containing protein</fullName>
    </recommendedName>
</protein>
<evidence type="ECO:0008006" key="3">
    <source>
        <dbReference type="Google" id="ProtNLM"/>
    </source>
</evidence>
<dbReference type="EMBL" id="JASBNA010000029">
    <property type="protein sequence ID" value="KAK7683797.1"/>
    <property type="molecule type" value="Genomic_DNA"/>
</dbReference>
<proteinExistence type="predicted"/>
<sequence length="122" mass="12408">MVYISHPNVPAITTNFRNIESPVPNIVNMQFNTLIGLATTALAAIVDGAQLPPLVARQSTCSVSTGCNCLEGTADVPMIGSFSVDTCATMGQTCIPADSPIMGSVSTSAGVITFAIATGACN</sequence>
<comment type="caution">
    <text evidence="1">The sequence shown here is derived from an EMBL/GenBank/DDBJ whole genome shotgun (WGS) entry which is preliminary data.</text>
</comment>
<reference evidence="1 2" key="1">
    <citation type="submission" date="2022-09" db="EMBL/GenBank/DDBJ databases">
        <authorList>
            <person name="Palmer J.M."/>
        </authorList>
    </citation>
    <scope>NUCLEOTIDE SEQUENCE [LARGE SCALE GENOMIC DNA]</scope>
    <source>
        <strain evidence="1 2">DSM 7382</strain>
    </source>
</reference>
<dbReference type="AlphaFoldDB" id="A0AAW0FUK2"/>
<dbReference type="Proteomes" id="UP001385951">
    <property type="component" value="Unassembled WGS sequence"/>
</dbReference>
<evidence type="ECO:0000313" key="1">
    <source>
        <dbReference type="EMBL" id="KAK7683797.1"/>
    </source>
</evidence>
<keyword evidence="2" id="KW-1185">Reference proteome</keyword>